<evidence type="ECO:0000256" key="1">
    <source>
        <dbReference type="SAM" id="SignalP"/>
    </source>
</evidence>
<evidence type="ECO:0000313" key="2">
    <source>
        <dbReference type="EMBL" id="AEK80810.1"/>
    </source>
</evidence>
<evidence type="ECO:0000313" key="4">
    <source>
        <dbReference type="EMBL" id="AEK80812.1"/>
    </source>
</evidence>
<dbReference type="VEuPathDB" id="FungiDB:PHYSODRAFT_288796"/>
<dbReference type="OrthoDB" id="128293at2759"/>
<keyword evidence="1" id="KW-0732">Signal</keyword>
<dbReference type="SMR" id="E0W4Y0"/>
<dbReference type="HOGENOM" id="CLU_021192_0_2_1"/>
<protein>
    <submittedName>
        <fullName evidence="2">Avh167</fullName>
    </submittedName>
</protein>
<dbReference type="KEGG" id="psoj:PHYSODRAFT_288796"/>
<feature type="chain" id="PRO_5007653103" evidence="1">
    <location>
        <begin position="24"/>
        <end position="224"/>
    </location>
</feature>
<sequence>MRLHLLVLLLAVASSTSVEYVEASADSTNLQTNNVRAGRNLRQQPTATQGDDEDRAFNTALVTEGVTNWLKASKVTWTDDQLKALVTKGTSADDALKLLQLDDGLEKLLSRKNLDTWKTFVNKLNQQNPENQVTMMSAIINKYGEEQVARMIAVAKSKVFTESVATDLQKALFQHWVREKRRDRYVWEKLGVMWKSGEKDPFWNMWWAYVNEYAKGVSKGKLLY</sequence>
<dbReference type="EMBL" id="JN253997">
    <property type="protein sequence ID" value="AEK80810.1"/>
    <property type="molecule type" value="Genomic_DNA"/>
</dbReference>
<reference evidence="2" key="1">
    <citation type="journal article" date="2011" name="Plant Cell">
        <title>Transcriptional programming and functional interactions within the Phytophthora sojae RXLR effector repertoire.</title>
        <authorList>
            <person name="Wang Q."/>
            <person name="Han C."/>
            <person name="Ferreira A.O."/>
            <person name="Yu X."/>
            <person name="Ye W."/>
            <person name="Tripathy S."/>
            <person name="Kale S.D."/>
            <person name="Gu B."/>
            <person name="Sheng Y."/>
            <person name="Sui Y."/>
            <person name="Wang X."/>
            <person name="Zhang Z."/>
            <person name="Cheng B."/>
            <person name="Dong S."/>
            <person name="Shan W."/>
            <person name="Zheng X."/>
            <person name="Dou D."/>
            <person name="Tyler B.M."/>
            <person name="Wang Y."/>
        </authorList>
    </citation>
    <scope>NUCLEOTIDE SEQUENCE</scope>
    <source>
        <strain evidence="2">P7064</strain>
        <strain evidence="3">P7074</strain>
        <strain evidence="4">P7076</strain>
    </source>
</reference>
<dbReference type="RefSeq" id="XP_009536256.1">
    <property type="nucleotide sequence ID" value="XM_009537961.1"/>
</dbReference>
<proteinExistence type="predicted"/>
<name>E0W4Y0_PHYSO</name>
<evidence type="ECO:0000313" key="3">
    <source>
        <dbReference type="EMBL" id="AEK80811.1"/>
    </source>
</evidence>
<organism evidence="2">
    <name type="scientific">Phytophthora sojae</name>
    <name type="common">Soybean stem and root rot agent</name>
    <name type="synonym">Phytophthora megasperma f. sp. glycines</name>
    <dbReference type="NCBI Taxonomy" id="67593"/>
    <lineage>
        <taxon>Eukaryota</taxon>
        <taxon>Sar</taxon>
        <taxon>Stramenopiles</taxon>
        <taxon>Oomycota</taxon>
        <taxon>Peronosporomycetes</taxon>
        <taxon>Peronosporales</taxon>
        <taxon>Peronosporaceae</taxon>
        <taxon>Phytophthora</taxon>
    </lineage>
</organism>
<accession>E0W4Y0</accession>
<dbReference type="AlphaFoldDB" id="E0W4Y0"/>
<feature type="signal peptide" evidence="1">
    <location>
        <begin position="1"/>
        <end position="23"/>
    </location>
</feature>
<dbReference type="EMBL" id="JN253999">
    <property type="protein sequence ID" value="AEK80812.1"/>
    <property type="molecule type" value="Genomic_DNA"/>
</dbReference>
<dbReference type="EMBL" id="JN253998">
    <property type="protein sequence ID" value="AEK80811.1"/>
    <property type="molecule type" value="Genomic_DNA"/>
</dbReference>
<gene>
    <name evidence="2" type="primary">Avh</name>
</gene>